<evidence type="ECO:0000313" key="7">
    <source>
        <dbReference type="Proteomes" id="UP000230709"/>
    </source>
</evidence>
<dbReference type="STRING" id="595536.GCA_000178815_00181"/>
<dbReference type="EMBL" id="CP023738">
    <property type="protein sequence ID" value="ATQ70601.1"/>
    <property type="molecule type" value="Genomic_DNA"/>
</dbReference>
<keyword evidence="3" id="KW-0238">DNA-binding</keyword>
<evidence type="ECO:0000256" key="1">
    <source>
        <dbReference type="ARBA" id="ARBA00022829"/>
    </source>
</evidence>
<reference evidence="7" key="1">
    <citation type="submission" date="2017-10" db="EMBL/GenBank/DDBJ databases">
        <title>Completed PacBio SMRT sequence of Methylosinus trichosporium OB3b reveals presence of a third large plasmid.</title>
        <authorList>
            <person name="Charles T.C."/>
            <person name="Lynch M.D.J."/>
            <person name="Heil J.R."/>
            <person name="Cheng J."/>
        </authorList>
    </citation>
    <scope>NUCLEOTIDE SEQUENCE [LARGE SCALE GENOMIC DNA]</scope>
    <source>
        <strain evidence="7">OB3b</strain>
        <plasmid evidence="7">pob3b1</plasmid>
    </source>
</reference>
<feature type="domain" description="Tyr recombinase" evidence="5">
    <location>
        <begin position="170"/>
        <end position="376"/>
    </location>
</feature>
<evidence type="ECO:0000256" key="2">
    <source>
        <dbReference type="ARBA" id="ARBA00022908"/>
    </source>
</evidence>
<dbReference type="RefSeq" id="WP_003615620.1">
    <property type="nucleotide sequence ID" value="NZ_ADVE02000002.1"/>
</dbReference>
<dbReference type="AlphaFoldDB" id="A0A2D2D6F7"/>
<dbReference type="PROSITE" id="PS51898">
    <property type="entry name" value="TYR_RECOMBINASE"/>
    <property type="match status" value="1"/>
</dbReference>
<accession>A0A2D2D6F7</accession>
<proteinExistence type="predicted"/>
<keyword evidence="7" id="KW-1185">Reference proteome</keyword>
<dbReference type="KEGG" id="mtw:CQW49_21630"/>
<sequence length="377" mass="40543">MTIGDDFAIDALAGFLPLSARDRLAETLTAAEIDTLTHLAKAGTGPHSLRALASDLGYLEAWARASTGAPLAWPMSEATVLRFIAHHLFDAAERERNPEHGMPAAVAAMLRADGRLRTEGPHAPATVRRRLALWSSLHRWRGLEGPFASPSVRNALRLAVRAADRPRARKSRSAITRDVLDRLLATCGRGTALDVRDRALLLLAFGSGGRRRSEIATLEVDDLENLEPVPADPNAPSGDKLPVMAIRLRRTKTASADAGESALVVGRPVEALRAWLAFAKIAAGPVFRPIDKWGNIGAAALDPQSVNAMIKSRCAAAGLDPREFSAHGLRSGYLTEAARAGVPLQEAMQQSRHRSVQQAARYYKEGDIARGRAARLG</sequence>
<keyword evidence="2" id="KW-0229">DNA integration</keyword>
<keyword evidence="6" id="KW-0614">Plasmid</keyword>
<dbReference type="InterPro" id="IPR050090">
    <property type="entry name" value="Tyrosine_recombinase_XerCD"/>
</dbReference>
<dbReference type="GO" id="GO:0006310">
    <property type="term" value="P:DNA recombination"/>
    <property type="evidence" value="ECO:0007669"/>
    <property type="project" value="UniProtKB-KW"/>
</dbReference>
<dbReference type="InterPro" id="IPR002104">
    <property type="entry name" value="Integrase_catalytic"/>
</dbReference>
<dbReference type="Gene3D" id="1.10.150.130">
    <property type="match status" value="1"/>
</dbReference>
<dbReference type="SUPFAM" id="SSF56349">
    <property type="entry name" value="DNA breaking-rejoining enzymes"/>
    <property type="match status" value="1"/>
</dbReference>
<dbReference type="InterPro" id="IPR010998">
    <property type="entry name" value="Integrase_recombinase_N"/>
</dbReference>
<dbReference type="PANTHER" id="PTHR30349">
    <property type="entry name" value="PHAGE INTEGRASE-RELATED"/>
    <property type="match status" value="1"/>
</dbReference>
<keyword evidence="4" id="KW-0233">DNA recombination</keyword>
<dbReference type="GO" id="GO:0003677">
    <property type="term" value="F:DNA binding"/>
    <property type="evidence" value="ECO:0007669"/>
    <property type="project" value="UniProtKB-KW"/>
</dbReference>
<protein>
    <submittedName>
        <fullName evidence="6">Integrase</fullName>
    </submittedName>
</protein>
<dbReference type="SUPFAM" id="SSF47823">
    <property type="entry name" value="lambda integrase-like, N-terminal domain"/>
    <property type="match status" value="1"/>
</dbReference>
<evidence type="ECO:0000259" key="5">
    <source>
        <dbReference type="PROSITE" id="PS51898"/>
    </source>
</evidence>
<evidence type="ECO:0000313" key="6">
    <source>
        <dbReference type="EMBL" id="ATQ70601.1"/>
    </source>
</evidence>
<dbReference type="GO" id="GO:0007059">
    <property type="term" value="P:chromosome segregation"/>
    <property type="evidence" value="ECO:0007669"/>
    <property type="project" value="UniProtKB-KW"/>
</dbReference>
<dbReference type="CDD" id="cd00799">
    <property type="entry name" value="INT_Cre_C"/>
    <property type="match status" value="1"/>
</dbReference>
<dbReference type="PANTHER" id="PTHR30349:SF81">
    <property type="entry name" value="TYROSINE RECOMBINASE XERC"/>
    <property type="match status" value="1"/>
</dbReference>
<dbReference type="Pfam" id="PF00589">
    <property type="entry name" value="Phage_integrase"/>
    <property type="match status" value="1"/>
</dbReference>
<keyword evidence="1" id="KW-0159">Chromosome partition</keyword>
<name>A0A2D2D6F7_METT3</name>
<organism evidence="6 7">
    <name type="scientific">Methylosinus trichosporium (strain ATCC 35070 / NCIMB 11131 / UNIQEM 75 / OB3b)</name>
    <dbReference type="NCBI Taxonomy" id="595536"/>
    <lineage>
        <taxon>Bacteria</taxon>
        <taxon>Pseudomonadati</taxon>
        <taxon>Pseudomonadota</taxon>
        <taxon>Alphaproteobacteria</taxon>
        <taxon>Hyphomicrobiales</taxon>
        <taxon>Methylocystaceae</taxon>
        <taxon>Methylosinus</taxon>
    </lineage>
</organism>
<dbReference type="Gene3D" id="1.10.443.10">
    <property type="entry name" value="Intergrase catalytic core"/>
    <property type="match status" value="1"/>
</dbReference>
<dbReference type="InterPro" id="IPR013762">
    <property type="entry name" value="Integrase-like_cat_sf"/>
</dbReference>
<geneLocation type="plasmid" evidence="7">
    <name>pob3b1</name>
</geneLocation>
<evidence type="ECO:0000256" key="4">
    <source>
        <dbReference type="ARBA" id="ARBA00023172"/>
    </source>
</evidence>
<dbReference type="GO" id="GO:0015074">
    <property type="term" value="P:DNA integration"/>
    <property type="evidence" value="ECO:0007669"/>
    <property type="project" value="UniProtKB-KW"/>
</dbReference>
<dbReference type="InterPro" id="IPR011010">
    <property type="entry name" value="DNA_brk_join_enz"/>
</dbReference>
<gene>
    <name evidence="6" type="ORF">CQW49_21630</name>
</gene>
<evidence type="ECO:0000256" key="3">
    <source>
        <dbReference type="ARBA" id="ARBA00023125"/>
    </source>
</evidence>
<dbReference type="Proteomes" id="UP000230709">
    <property type="component" value="Plasmid pOB3b1"/>
</dbReference>